<dbReference type="InterPro" id="IPR004026">
    <property type="entry name" value="Ada_DNA_repair_Zn-bd"/>
</dbReference>
<proteinExistence type="predicted"/>
<dbReference type="Gene3D" id="3.40.10.10">
    <property type="entry name" value="DNA Methylphosphotriester Repair Domain"/>
    <property type="match status" value="1"/>
</dbReference>
<gene>
    <name evidence="3" type="ORF">SDC9_205701</name>
</gene>
<keyword evidence="1" id="KW-0010">Activator</keyword>
<dbReference type="GO" id="GO:0006355">
    <property type="term" value="P:regulation of DNA-templated transcription"/>
    <property type="evidence" value="ECO:0007669"/>
    <property type="project" value="InterPro"/>
</dbReference>
<evidence type="ECO:0000259" key="2">
    <source>
        <dbReference type="Pfam" id="PF02805"/>
    </source>
</evidence>
<protein>
    <recommendedName>
        <fullName evidence="2">Ada DNA repair metal-binding domain-containing protein</fullName>
    </recommendedName>
</protein>
<dbReference type="GO" id="GO:0003677">
    <property type="term" value="F:DNA binding"/>
    <property type="evidence" value="ECO:0007669"/>
    <property type="project" value="InterPro"/>
</dbReference>
<evidence type="ECO:0000313" key="3">
    <source>
        <dbReference type="EMBL" id="MPN58005.1"/>
    </source>
</evidence>
<accession>A0A645J2S5</accession>
<reference evidence="3" key="1">
    <citation type="submission" date="2019-08" db="EMBL/GenBank/DDBJ databases">
        <authorList>
            <person name="Kucharzyk K."/>
            <person name="Murdoch R.W."/>
            <person name="Higgins S."/>
            <person name="Loffler F."/>
        </authorList>
    </citation>
    <scope>NUCLEOTIDE SEQUENCE</scope>
</reference>
<comment type="caution">
    <text evidence="3">The sequence shown here is derived from an EMBL/GenBank/DDBJ whole genome shotgun (WGS) entry which is preliminary data.</text>
</comment>
<dbReference type="SUPFAM" id="SSF57884">
    <property type="entry name" value="Ada DNA repair protein, N-terminal domain (N-Ada 10)"/>
    <property type="match status" value="1"/>
</dbReference>
<dbReference type="Pfam" id="PF02805">
    <property type="entry name" value="Ada_Zn_binding"/>
    <property type="match status" value="1"/>
</dbReference>
<dbReference type="GO" id="GO:0006281">
    <property type="term" value="P:DNA repair"/>
    <property type="evidence" value="ECO:0007669"/>
    <property type="project" value="InterPro"/>
</dbReference>
<feature type="domain" description="Ada DNA repair metal-binding" evidence="2">
    <location>
        <begin position="99"/>
        <end position="146"/>
    </location>
</feature>
<dbReference type="GO" id="GO:0008168">
    <property type="term" value="F:methyltransferase activity"/>
    <property type="evidence" value="ECO:0007669"/>
    <property type="project" value="InterPro"/>
</dbReference>
<dbReference type="InterPro" id="IPR035451">
    <property type="entry name" value="Ada-like_dom_sf"/>
</dbReference>
<dbReference type="EMBL" id="VSSQ01130235">
    <property type="protein sequence ID" value="MPN58005.1"/>
    <property type="molecule type" value="Genomic_DNA"/>
</dbReference>
<sequence>MAEANPELAIIHVGIDNQYGCPSVDVLERLKTTEVLRTDLVGDIVVKCDGENITTSYSDVDDKFVTSLKNQLPAEDENTSLWENTDKAEKTATQIEVESITYIGNKNSHVFHLPDCKNLPDEKNRVYFDDKESAISAGYHACGVCQK</sequence>
<organism evidence="3">
    <name type="scientific">bioreactor metagenome</name>
    <dbReference type="NCBI Taxonomy" id="1076179"/>
    <lineage>
        <taxon>unclassified sequences</taxon>
        <taxon>metagenomes</taxon>
        <taxon>ecological metagenomes</taxon>
    </lineage>
</organism>
<dbReference type="GO" id="GO:0008270">
    <property type="term" value="F:zinc ion binding"/>
    <property type="evidence" value="ECO:0007669"/>
    <property type="project" value="InterPro"/>
</dbReference>
<name>A0A645J2S5_9ZZZZ</name>
<evidence type="ECO:0000256" key="1">
    <source>
        <dbReference type="ARBA" id="ARBA00023159"/>
    </source>
</evidence>
<dbReference type="AlphaFoldDB" id="A0A645J2S5"/>